<feature type="region of interest" description="Disordered" evidence="1">
    <location>
        <begin position="140"/>
        <end position="172"/>
    </location>
</feature>
<dbReference type="AlphaFoldDB" id="A0A7J7DNH8"/>
<gene>
    <name evidence="3" type="ORF">HS088_TW05G00491</name>
</gene>
<keyword evidence="2" id="KW-1133">Transmembrane helix</keyword>
<dbReference type="PANTHER" id="PTHR34054">
    <property type="entry name" value="EXPRESSED PROTEIN"/>
    <property type="match status" value="1"/>
</dbReference>
<reference evidence="3 4" key="1">
    <citation type="journal article" date="2020" name="Nat. Commun.">
        <title>Genome of Tripterygium wilfordii and identification of cytochrome P450 involved in triptolide biosynthesis.</title>
        <authorList>
            <person name="Tu L."/>
            <person name="Su P."/>
            <person name="Zhang Z."/>
            <person name="Gao L."/>
            <person name="Wang J."/>
            <person name="Hu T."/>
            <person name="Zhou J."/>
            <person name="Zhang Y."/>
            <person name="Zhao Y."/>
            <person name="Liu Y."/>
            <person name="Song Y."/>
            <person name="Tong Y."/>
            <person name="Lu Y."/>
            <person name="Yang J."/>
            <person name="Xu C."/>
            <person name="Jia M."/>
            <person name="Peters R.J."/>
            <person name="Huang L."/>
            <person name="Gao W."/>
        </authorList>
    </citation>
    <scope>NUCLEOTIDE SEQUENCE [LARGE SCALE GENOMIC DNA]</scope>
    <source>
        <strain evidence="4">cv. XIE 37</strain>
        <tissue evidence="3">Leaf</tissue>
    </source>
</reference>
<dbReference type="Proteomes" id="UP000593562">
    <property type="component" value="Unassembled WGS sequence"/>
</dbReference>
<evidence type="ECO:0000256" key="2">
    <source>
        <dbReference type="SAM" id="Phobius"/>
    </source>
</evidence>
<keyword evidence="2" id="KW-0472">Membrane</keyword>
<protein>
    <submittedName>
        <fullName evidence="3">Uncharacterized protein</fullName>
    </submittedName>
</protein>
<evidence type="ECO:0000313" key="3">
    <source>
        <dbReference type="EMBL" id="KAF5747764.1"/>
    </source>
</evidence>
<name>A0A7J7DNH8_TRIWF</name>
<proteinExistence type="predicted"/>
<comment type="caution">
    <text evidence="3">The sequence shown here is derived from an EMBL/GenBank/DDBJ whole genome shotgun (WGS) entry which is preliminary data.</text>
</comment>
<evidence type="ECO:0000256" key="1">
    <source>
        <dbReference type="SAM" id="MobiDB-lite"/>
    </source>
</evidence>
<keyword evidence="2" id="KW-0812">Transmembrane</keyword>
<dbReference type="InParanoid" id="A0A7J7DNH8"/>
<organism evidence="3 4">
    <name type="scientific">Tripterygium wilfordii</name>
    <name type="common">Thunder God vine</name>
    <dbReference type="NCBI Taxonomy" id="458696"/>
    <lineage>
        <taxon>Eukaryota</taxon>
        <taxon>Viridiplantae</taxon>
        <taxon>Streptophyta</taxon>
        <taxon>Embryophyta</taxon>
        <taxon>Tracheophyta</taxon>
        <taxon>Spermatophyta</taxon>
        <taxon>Magnoliopsida</taxon>
        <taxon>eudicotyledons</taxon>
        <taxon>Gunneridae</taxon>
        <taxon>Pentapetalae</taxon>
        <taxon>rosids</taxon>
        <taxon>fabids</taxon>
        <taxon>Celastrales</taxon>
        <taxon>Celastraceae</taxon>
        <taxon>Tripterygium</taxon>
    </lineage>
</organism>
<dbReference type="InterPro" id="IPR045884">
    <property type="entry name" value="At5g59350-like"/>
</dbReference>
<sequence length="172" mass="19902">MKGLTKLGISLTVVFAVCLIALIIDLFYVLWRRRSLRRRSSAVEYPDEQLYSPSKELLYLFCWKSQTRVDPEAVPQQSESGDDELARWEKIYGPSRILFTIKEEEREEDEADHNRWSEENEVREARVRLDDHVVVVVPTDVDDSTPFSTPCASPPYYTPSPSPPRENVVLDI</sequence>
<feature type="compositionally biased region" description="Pro residues" evidence="1">
    <location>
        <begin position="152"/>
        <end position="164"/>
    </location>
</feature>
<accession>A0A7J7DNH8</accession>
<evidence type="ECO:0000313" key="4">
    <source>
        <dbReference type="Proteomes" id="UP000593562"/>
    </source>
</evidence>
<dbReference type="OrthoDB" id="784633at2759"/>
<dbReference type="EMBL" id="JAAARO010000005">
    <property type="protein sequence ID" value="KAF5747764.1"/>
    <property type="molecule type" value="Genomic_DNA"/>
</dbReference>
<dbReference type="PANTHER" id="PTHR34054:SF4">
    <property type="entry name" value="PROTEIN, PUTATIVE-RELATED"/>
    <property type="match status" value="1"/>
</dbReference>
<feature type="transmembrane region" description="Helical" evidence="2">
    <location>
        <begin position="12"/>
        <end position="31"/>
    </location>
</feature>
<keyword evidence="4" id="KW-1185">Reference proteome</keyword>